<keyword evidence="2" id="KW-1185">Reference proteome</keyword>
<protein>
    <submittedName>
        <fullName evidence="1">Extracellular solute-binding protein</fullName>
    </submittedName>
</protein>
<proteinExistence type="predicted"/>
<reference evidence="1" key="1">
    <citation type="submission" date="2023-10" db="EMBL/GenBank/DDBJ databases">
        <title>Amphibacter perezi, gen. nov., sp. nov. a novel taxa of the family Comamonadaceae, class Betaproteobacteria isolated from the skin microbiota of Pelophylax perezi from different populations.</title>
        <authorList>
            <person name="Costa S."/>
            <person name="Proenca D.N."/>
            <person name="Lopes I."/>
            <person name="Morais P.V."/>
        </authorList>
    </citation>
    <scope>NUCLEOTIDE SEQUENCE</scope>
    <source>
        <strain evidence="1">SL12-8</strain>
    </source>
</reference>
<evidence type="ECO:0000313" key="1">
    <source>
        <dbReference type="EMBL" id="MEJ7137346.1"/>
    </source>
</evidence>
<accession>A0ACC6NZE3</accession>
<evidence type="ECO:0000313" key="2">
    <source>
        <dbReference type="Proteomes" id="UP001364695"/>
    </source>
</evidence>
<name>A0ACC6NZE3_9BURK</name>
<sequence>MTSNCFKFLRQPLALAALACASWAAQAGTLVINTDASDPAPKAAWEAMANGFMKANPDVTVKINTLDHEGFKTSIRNFLTANPPDIVTWYAGNRMAPFVKAKLFEDVSDVWTQNDLKTQLKPALNAMTIDGKQWGIPYTYYQWGIYYNKDVFKKYSIAVPKTWEELLAACAKLKAGGVTPFAIGSKALWPTGGWFDYLDLRTNGHQFHMDLTAGKIPYTDKRVQAVFDHWDQLTKPGYFLANHSSFDWQDALPSLVKGETAMFLLGNFIVDPLKKAGMTDASLGFFQFPKIGNVPLAEDAPTDTAHIPAKAKNKVDAKRFLAYMAKPEVQTEVNNILLQLPINVKSKVGNDVFLQDGFKMLGASAGLAQFYDRDAPAEMAKGGMEGFQRYMIDPSSRDEVLKRLEQLRQRVYK</sequence>
<dbReference type="Proteomes" id="UP001364695">
    <property type="component" value="Unassembled WGS sequence"/>
</dbReference>
<gene>
    <name evidence="1" type="ORF">RV045_02730</name>
</gene>
<organism evidence="1 2">
    <name type="scientific">Amphibiibacter pelophylacis</name>
    <dbReference type="NCBI Taxonomy" id="1799477"/>
    <lineage>
        <taxon>Bacteria</taxon>
        <taxon>Pseudomonadati</taxon>
        <taxon>Pseudomonadota</taxon>
        <taxon>Betaproteobacteria</taxon>
        <taxon>Burkholderiales</taxon>
        <taxon>Sphaerotilaceae</taxon>
        <taxon>Amphibiibacter</taxon>
    </lineage>
</organism>
<comment type="caution">
    <text evidence="1">The sequence shown here is derived from an EMBL/GenBank/DDBJ whole genome shotgun (WGS) entry which is preliminary data.</text>
</comment>
<dbReference type="EMBL" id="JAWDIE010000003">
    <property type="protein sequence ID" value="MEJ7137346.1"/>
    <property type="molecule type" value="Genomic_DNA"/>
</dbReference>